<dbReference type="EMBL" id="CP015614">
    <property type="protein sequence ID" value="ANF54519.1"/>
    <property type="molecule type" value="Genomic_DNA"/>
</dbReference>
<feature type="transmembrane region" description="Helical" evidence="1">
    <location>
        <begin position="66"/>
        <end position="83"/>
    </location>
</feature>
<feature type="domain" description="Endonuclease/exonuclease/phosphatase" evidence="2">
    <location>
        <begin position="101"/>
        <end position="304"/>
    </location>
</feature>
<keyword evidence="1" id="KW-0472">Membrane</keyword>
<feature type="transmembrane region" description="Helical" evidence="1">
    <location>
        <begin position="38"/>
        <end position="59"/>
    </location>
</feature>
<dbReference type="AlphaFoldDB" id="A0A172Y5M2"/>
<evidence type="ECO:0000313" key="4">
    <source>
        <dbReference type="Proteomes" id="UP000077603"/>
    </source>
</evidence>
<dbReference type="Proteomes" id="UP000077603">
    <property type="component" value="Chromosome"/>
</dbReference>
<protein>
    <submittedName>
        <fullName evidence="3">Endonuclease</fullName>
    </submittedName>
</protein>
<dbReference type="Pfam" id="PF03372">
    <property type="entry name" value="Exo_endo_phos"/>
    <property type="match status" value="1"/>
</dbReference>
<keyword evidence="3" id="KW-0255">Endonuclease</keyword>
<dbReference type="KEGG" id="bne:DA69_07065"/>
<gene>
    <name evidence="3" type="ORF">DA69_07065</name>
</gene>
<evidence type="ECO:0000313" key="3">
    <source>
        <dbReference type="EMBL" id="ANF54519.1"/>
    </source>
</evidence>
<proteinExistence type="predicted"/>
<dbReference type="InterPro" id="IPR005135">
    <property type="entry name" value="Endo/exonuclease/phosphatase"/>
</dbReference>
<keyword evidence="3" id="KW-0378">Hydrolase</keyword>
<dbReference type="GO" id="GO:0004519">
    <property type="term" value="F:endonuclease activity"/>
    <property type="evidence" value="ECO:0007669"/>
    <property type="project" value="UniProtKB-KW"/>
</dbReference>
<dbReference type="OrthoDB" id="3808618at2"/>
<evidence type="ECO:0000256" key="1">
    <source>
        <dbReference type="SAM" id="Phobius"/>
    </source>
</evidence>
<dbReference type="InterPro" id="IPR036691">
    <property type="entry name" value="Endo/exonu/phosph_ase_sf"/>
</dbReference>
<keyword evidence="3" id="KW-0540">Nuclease</keyword>
<evidence type="ECO:0000259" key="2">
    <source>
        <dbReference type="Pfam" id="PF03372"/>
    </source>
</evidence>
<sequence>MTLFQALTRLAALAVLAPPALVAVSALSRIGHRLPDLLTQFTAPALIATGAACVAFLLLRLWDMAALGAVIAGLLLVAVWPQWAPPRGTPADGATTLTLYSANLWARNNDADAIARSIAAADADIVMLIELGDGPNARLDEVLAGYPHRVATPRKDRPSGAARSVIASKRPLRRVRDADGQGLAALVAEAETALGPINLIAVHMTRPWPFQHPYGQISQAERLAGLRHGLTGPIVIAGDFNSVSSGRIGRQIKAQAGLIPAPAWPGTWHAMLPSALGITIDHVWRSPDLALLDRRLGDRTGSDHRPVIVELTRATQ</sequence>
<organism evidence="3 4">
    <name type="scientific">Brevundimonas naejangsanensis</name>
    <dbReference type="NCBI Taxonomy" id="588932"/>
    <lineage>
        <taxon>Bacteria</taxon>
        <taxon>Pseudomonadati</taxon>
        <taxon>Pseudomonadota</taxon>
        <taxon>Alphaproteobacteria</taxon>
        <taxon>Caulobacterales</taxon>
        <taxon>Caulobacteraceae</taxon>
        <taxon>Brevundimonas</taxon>
    </lineage>
</organism>
<dbReference type="RefSeq" id="WP_025978073.1">
    <property type="nucleotide sequence ID" value="NZ_CP015614.1"/>
</dbReference>
<dbReference type="SUPFAM" id="SSF56219">
    <property type="entry name" value="DNase I-like"/>
    <property type="match status" value="1"/>
</dbReference>
<dbReference type="eggNOG" id="COG3021">
    <property type="taxonomic scope" value="Bacteria"/>
</dbReference>
<accession>A0A172Y5M2</accession>
<keyword evidence="1" id="KW-1133">Transmembrane helix</keyword>
<keyword evidence="4" id="KW-1185">Reference proteome</keyword>
<reference evidence="3 4" key="1">
    <citation type="journal article" date="2014" name="Genome Announc.">
        <title>Genome Sequence of a Promising Hydrogen-Producing Facultative Anaerobic Bacterium, Brevundimonas naejangsanensis Strain B1.</title>
        <authorList>
            <person name="Su H."/>
            <person name="Zhang T."/>
            <person name="Bao M."/>
            <person name="Jiang Y."/>
            <person name="Wang Y."/>
            <person name="Tan T."/>
        </authorList>
    </citation>
    <scope>NUCLEOTIDE SEQUENCE [LARGE SCALE GENOMIC DNA]</scope>
    <source>
        <strain evidence="3 4">B1</strain>
    </source>
</reference>
<name>A0A172Y5M2_9CAUL</name>
<dbReference type="STRING" id="588932.DA69_07065"/>
<dbReference type="Gene3D" id="3.60.10.10">
    <property type="entry name" value="Endonuclease/exonuclease/phosphatase"/>
    <property type="match status" value="1"/>
</dbReference>
<keyword evidence="1" id="KW-0812">Transmembrane</keyword>